<evidence type="ECO:0000313" key="1">
    <source>
        <dbReference type="EMBL" id="KAL2059795.1"/>
    </source>
</evidence>
<name>A0ABR4BPV5_9HELO</name>
<organism evidence="1 2">
    <name type="scientific">Oculimacula yallundae</name>
    <dbReference type="NCBI Taxonomy" id="86028"/>
    <lineage>
        <taxon>Eukaryota</taxon>
        <taxon>Fungi</taxon>
        <taxon>Dikarya</taxon>
        <taxon>Ascomycota</taxon>
        <taxon>Pezizomycotina</taxon>
        <taxon>Leotiomycetes</taxon>
        <taxon>Helotiales</taxon>
        <taxon>Ploettnerulaceae</taxon>
        <taxon>Oculimacula</taxon>
    </lineage>
</organism>
<gene>
    <name evidence="1" type="ORF">VTL71DRAFT_10179</name>
</gene>
<evidence type="ECO:0000313" key="2">
    <source>
        <dbReference type="Proteomes" id="UP001595075"/>
    </source>
</evidence>
<dbReference type="EMBL" id="JAZHXI010000026">
    <property type="protein sequence ID" value="KAL2059795.1"/>
    <property type="molecule type" value="Genomic_DNA"/>
</dbReference>
<dbReference type="Gene3D" id="2.120.10.70">
    <property type="entry name" value="Fucose-specific lectin"/>
    <property type="match status" value="1"/>
</dbReference>
<accession>A0ABR4BPV5</accession>
<reference evidence="1 2" key="1">
    <citation type="journal article" date="2024" name="Commun. Biol.">
        <title>Comparative genomic analysis of thermophilic fungi reveals convergent evolutionary adaptations and gene losses.</title>
        <authorList>
            <person name="Steindorff A.S."/>
            <person name="Aguilar-Pontes M.V."/>
            <person name="Robinson A.J."/>
            <person name="Andreopoulos B."/>
            <person name="LaButti K."/>
            <person name="Kuo A."/>
            <person name="Mondo S."/>
            <person name="Riley R."/>
            <person name="Otillar R."/>
            <person name="Haridas S."/>
            <person name="Lipzen A."/>
            <person name="Grimwood J."/>
            <person name="Schmutz J."/>
            <person name="Clum A."/>
            <person name="Reid I.D."/>
            <person name="Moisan M.C."/>
            <person name="Butler G."/>
            <person name="Nguyen T.T.M."/>
            <person name="Dewar K."/>
            <person name="Conant G."/>
            <person name="Drula E."/>
            <person name="Henrissat B."/>
            <person name="Hansel C."/>
            <person name="Singer S."/>
            <person name="Hutchinson M.I."/>
            <person name="de Vries R.P."/>
            <person name="Natvig D.O."/>
            <person name="Powell A.J."/>
            <person name="Tsang A."/>
            <person name="Grigoriev I.V."/>
        </authorList>
    </citation>
    <scope>NUCLEOTIDE SEQUENCE [LARGE SCALE GENOMIC DNA]</scope>
    <source>
        <strain evidence="1 2">CBS 494.80</strain>
    </source>
</reference>
<evidence type="ECO:0008006" key="3">
    <source>
        <dbReference type="Google" id="ProtNLM"/>
    </source>
</evidence>
<proteinExistence type="predicted"/>
<dbReference type="Proteomes" id="UP001595075">
    <property type="component" value="Unassembled WGS sequence"/>
</dbReference>
<sequence>MATPATTTSYSASVVVGKYTYVFFNETDKKTKKPTIQFFRIEGSDAQRDTIRINGAAVETQSGPIAAAVFTDGKTKAINIRVYYISNHKIVEVGLNDAATNKIWQSNDMAATGIEVAPGSLLIAIGQSSLKELTALSTDAMDKDALIRIYYNSKAYADMVTASTCNGQTGQWKPQELEE</sequence>
<keyword evidence="2" id="KW-1185">Reference proteome</keyword>
<comment type="caution">
    <text evidence="1">The sequence shown here is derived from an EMBL/GenBank/DDBJ whole genome shotgun (WGS) entry which is preliminary data.</text>
</comment>
<protein>
    <recommendedName>
        <fullName evidence="3">Fucose-specific lectin</fullName>
    </recommendedName>
</protein>